<dbReference type="InterPro" id="IPR014756">
    <property type="entry name" value="Ig_E-set"/>
</dbReference>
<dbReference type="SUPFAM" id="SSF81296">
    <property type="entry name" value="E set domains"/>
    <property type="match status" value="1"/>
</dbReference>
<evidence type="ECO:0000256" key="4">
    <source>
        <dbReference type="ARBA" id="ARBA00022771"/>
    </source>
</evidence>
<dbReference type="Gene3D" id="2.60.40.10">
    <property type="entry name" value="Immunoglobulins"/>
    <property type="match status" value="1"/>
</dbReference>
<dbReference type="Pfam" id="PF16423">
    <property type="entry name" value="COE1_HLH"/>
    <property type="match status" value="1"/>
</dbReference>
<evidence type="ECO:0000256" key="6">
    <source>
        <dbReference type="ARBA" id="ARBA00023015"/>
    </source>
</evidence>
<evidence type="ECO:0000313" key="13">
    <source>
        <dbReference type="Proteomes" id="UP000242913"/>
    </source>
</evidence>
<dbReference type="InterPro" id="IPR038173">
    <property type="entry name" value="COE_DBD_sf"/>
</dbReference>
<dbReference type="InterPro" id="IPR032200">
    <property type="entry name" value="COE_DBD"/>
</dbReference>
<proteinExistence type="inferred from homology"/>
<evidence type="ECO:0000256" key="10">
    <source>
        <dbReference type="RuleBase" id="RU004489"/>
    </source>
</evidence>
<dbReference type="GO" id="GO:0005634">
    <property type="term" value="C:nucleus"/>
    <property type="evidence" value="ECO:0007669"/>
    <property type="project" value="UniProtKB-SubCell"/>
</dbReference>
<dbReference type="Proteomes" id="UP000242913">
    <property type="component" value="Unassembled WGS sequence"/>
</dbReference>
<gene>
    <name evidence="12" type="ORF">X798_02423</name>
</gene>
<evidence type="ECO:0000256" key="9">
    <source>
        <dbReference type="ARBA" id="ARBA00023242"/>
    </source>
</evidence>
<dbReference type="OrthoDB" id="25246at2759"/>
<dbReference type="FunFam" id="1.10.287.4280:FF:000002">
    <property type="entry name" value="Transcription factor unc-3"/>
    <property type="match status" value="1"/>
</dbReference>
<dbReference type="PANTHER" id="PTHR10747">
    <property type="entry name" value="TRANSCRIPTION FACTOR COE FAMILY MEMBER"/>
    <property type="match status" value="1"/>
</dbReference>
<dbReference type="GO" id="GO:0003677">
    <property type="term" value="F:DNA binding"/>
    <property type="evidence" value="ECO:0007669"/>
    <property type="project" value="UniProtKB-KW"/>
</dbReference>
<dbReference type="SMART" id="SM00429">
    <property type="entry name" value="IPT"/>
    <property type="match status" value="1"/>
</dbReference>
<evidence type="ECO:0000256" key="3">
    <source>
        <dbReference type="ARBA" id="ARBA00022723"/>
    </source>
</evidence>
<accession>A0A238C002</accession>
<evidence type="ECO:0000256" key="2">
    <source>
        <dbReference type="ARBA" id="ARBA00010340"/>
    </source>
</evidence>
<keyword evidence="10" id="KW-0217">Developmental protein</keyword>
<protein>
    <submittedName>
        <fullName evidence="12">IPT/TIG domain protein</fullName>
    </submittedName>
</protein>
<sequence length="640" mass="71302">MRTSIGREMKKHCGLVMEIGTVNRREFQQSSKCSVSNASMMFGFQDATLLRQMKDEPLGAALRTQWNPAAAAAAAAAATMVDSSPVSAQLARAHFEKHPPNNLRKSNFFHFVIALYDRAGQPVEIERTQFADFVEKEREVDGQDTRNGIHYRLWLAYANGLRAEQDLYVRLVDSVSKQAIAYEGQDKNPEMCRVLLTHEVMCRYFFYQIISAVMTDNLDVRSVNKIFNICSRCCEKKSCGNRNETPSDPVIIDRFFLKFFLKCNQNCLKNAGNPRDMRRFQVVLGTTARVDGPLLAISDNMFVHNNSKHGRRAKRVDPSEAKPEKAISWVAHSIDFPFITLMKVCYRNRCQLSICYRLNEPPYGLPSSSSLKLPPKLRLSRYGCSSYIADISDSSDVAVTSNPVIKAICPSEGWTQGGTSVIIIGENFFEGLQVTFGPTTVWSESVQIITPHAMRVTTPPRHMPGVVEVTLTYKSKQLNQGNPGRFVYVSLSEPSIDFGFQRLQKLLPKYPGDPERLPKELILKRAAELAEALYNSQQFTLPPPRTPVDPLSHYASAYTAQFDTNNDYTRSHNLSPRALSSYSGSAVPHSLSSAVYQGTYSASVSASPAAQFLNAPTSFAPFGAVNPFAAASFQTTARLT</sequence>
<keyword evidence="7 10" id="KW-0238">DNA-binding</keyword>
<dbReference type="FunFam" id="2.60.40.3180:FF:000004">
    <property type="entry name" value="Transcription factor COE1"/>
    <property type="match status" value="2"/>
</dbReference>
<comment type="similarity">
    <text evidence="2 10">Belongs to the COE family.</text>
</comment>
<keyword evidence="4 10" id="KW-0863">Zinc-finger</keyword>
<dbReference type="InterPro" id="IPR002909">
    <property type="entry name" value="IPT_dom"/>
</dbReference>
<dbReference type="CDD" id="cd11606">
    <property type="entry name" value="COE_DBD"/>
    <property type="match status" value="1"/>
</dbReference>
<evidence type="ECO:0000259" key="11">
    <source>
        <dbReference type="SMART" id="SM00429"/>
    </source>
</evidence>
<keyword evidence="3 10" id="KW-0479">Metal-binding</keyword>
<dbReference type="GO" id="GO:0006355">
    <property type="term" value="P:regulation of DNA-templated transcription"/>
    <property type="evidence" value="ECO:0007669"/>
    <property type="project" value="InterPro"/>
</dbReference>
<evidence type="ECO:0000256" key="5">
    <source>
        <dbReference type="ARBA" id="ARBA00022833"/>
    </source>
</evidence>
<dbReference type="Gene3D" id="2.60.40.3180">
    <property type="entry name" value="Transcription factor COE1, DNA-binding domain"/>
    <property type="match status" value="2"/>
</dbReference>
<feature type="domain" description="IPT/TIG" evidence="11">
    <location>
        <begin position="402"/>
        <end position="489"/>
    </location>
</feature>
<dbReference type="InterPro" id="IPR003523">
    <property type="entry name" value="Transcription_factor_COE"/>
</dbReference>
<organism evidence="12 13">
    <name type="scientific">Onchocerca flexuosa</name>
    <dbReference type="NCBI Taxonomy" id="387005"/>
    <lineage>
        <taxon>Eukaryota</taxon>
        <taxon>Metazoa</taxon>
        <taxon>Ecdysozoa</taxon>
        <taxon>Nematoda</taxon>
        <taxon>Chromadorea</taxon>
        <taxon>Rhabditida</taxon>
        <taxon>Spirurina</taxon>
        <taxon>Spiruromorpha</taxon>
        <taxon>Filarioidea</taxon>
        <taxon>Onchocercidae</taxon>
        <taxon>Onchocerca</taxon>
    </lineage>
</organism>
<dbReference type="Pfam" id="PF01833">
    <property type="entry name" value="TIG"/>
    <property type="match status" value="1"/>
</dbReference>
<keyword evidence="6 10" id="KW-0805">Transcription regulation</keyword>
<dbReference type="InterPro" id="IPR013783">
    <property type="entry name" value="Ig-like_fold"/>
</dbReference>
<dbReference type="Gene3D" id="1.10.287.4280">
    <property type="match status" value="1"/>
</dbReference>
<dbReference type="InterPro" id="IPR018350">
    <property type="entry name" value="Transcription_factor_COE_CS"/>
</dbReference>
<evidence type="ECO:0000313" key="12">
    <source>
        <dbReference type="EMBL" id="OZC10674.1"/>
    </source>
</evidence>
<name>A0A238C002_9BILA</name>
<reference evidence="12 13" key="1">
    <citation type="submission" date="2015-12" db="EMBL/GenBank/DDBJ databases">
        <title>Draft genome of the nematode, Onchocerca flexuosa.</title>
        <authorList>
            <person name="Mitreva M."/>
        </authorList>
    </citation>
    <scope>NUCLEOTIDE SEQUENCE [LARGE SCALE GENOMIC DNA]</scope>
    <source>
        <strain evidence="12">Red Deer</strain>
    </source>
</reference>
<dbReference type="InterPro" id="IPR032201">
    <property type="entry name" value="COE_HLH"/>
</dbReference>
<comment type="subcellular location">
    <subcellularLocation>
        <location evidence="1 10">Nucleus</location>
    </subcellularLocation>
</comment>
<keyword evidence="13" id="KW-1185">Reference proteome</keyword>
<keyword evidence="8 10" id="KW-0804">Transcription</keyword>
<keyword evidence="5 10" id="KW-0862">Zinc</keyword>
<evidence type="ECO:0000256" key="7">
    <source>
        <dbReference type="ARBA" id="ARBA00023125"/>
    </source>
</evidence>
<dbReference type="EMBL" id="KZ269985">
    <property type="protein sequence ID" value="OZC10674.1"/>
    <property type="molecule type" value="Genomic_DNA"/>
</dbReference>
<dbReference type="AlphaFoldDB" id="A0A238C002"/>
<dbReference type="Pfam" id="PF16422">
    <property type="entry name" value="COE1_DBD"/>
    <property type="match status" value="2"/>
</dbReference>
<dbReference type="GO" id="GO:0008270">
    <property type="term" value="F:zinc ion binding"/>
    <property type="evidence" value="ECO:0007669"/>
    <property type="project" value="UniProtKB-KW"/>
</dbReference>
<keyword evidence="9 10" id="KW-0539">Nucleus</keyword>
<dbReference type="PROSITE" id="PS01345">
    <property type="entry name" value="COE"/>
    <property type="match status" value="1"/>
</dbReference>
<evidence type="ECO:0000256" key="1">
    <source>
        <dbReference type="ARBA" id="ARBA00004123"/>
    </source>
</evidence>
<evidence type="ECO:0000256" key="8">
    <source>
        <dbReference type="ARBA" id="ARBA00023163"/>
    </source>
</evidence>